<dbReference type="Proteomes" id="UP001497535">
    <property type="component" value="Unassembled WGS sequence"/>
</dbReference>
<keyword evidence="2" id="KW-1185">Reference proteome</keyword>
<evidence type="ECO:0000313" key="2">
    <source>
        <dbReference type="Proteomes" id="UP001497535"/>
    </source>
</evidence>
<name>A0ACB1A8A7_MELEN</name>
<proteinExistence type="predicted"/>
<comment type="caution">
    <text evidence="1">The sequence shown here is derived from an EMBL/GenBank/DDBJ whole genome shotgun (WGS) entry which is preliminary data.</text>
</comment>
<accession>A0ACB1A8A7</accession>
<evidence type="ECO:0000313" key="1">
    <source>
        <dbReference type="EMBL" id="CAK5087694.1"/>
    </source>
</evidence>
<gene>
    <name evidence="1" type="ORF">MENTE1834_LOCUS35306</name>
</gene>
<dbReference type="EMBL" id="CAVMJV010000067">
    <property type="protein sequence ID" value="CAK5087694.1"/>
    <property type="molecule type" value="Genomic_DNA"/>
</dbReference>
<protein>
    <submittedName>
        <fullName evidence="1">Uncharacterized protein</fullName>
    </submittedName>
</protein>
<organism evidence="1 2">
    <name type="scientific">Meloidogyne enterolobii</name>
    <name type="common">Root-knot nematode worm</name>
    <name type="synonym">Meloidogyne mayaguensis</name>
    <dbReference type="NCBI Taxonomy" id="390850"/>
    <lineage>
        <taxon>Eukaryota</taxon>
        <taxon>Metazoa</taxon>
        <taxon>Ecdysozoa</taxon>
        <taxon>Nematoda</taxon>
        <taxon>Chromadorea</taxon>
        <taxon>Rhabditida</taxon>
        <taxon>Tylenchina</taxon>
        <taxon>Tylenchomorpha</taxon>
        <taxon>Tylenchoidea</taxon>
        <taxon>Meloidogynidae</taxon>
        <taxon>Meloidogyninae</taxon>
        <taxon>Meloidogyne</taxon>
    </lineage>
</organism>
<reference evidence="1" key="1">
    <citation type="submission" date="2023-11" db="EMBL/GenBank/DDBJ databases">
        <authorList>
            <person name="Poullet M."/>
        </authorList>
    </citation>
    <scope>NUCLEOTIDE SEQUENCE</scope>
    <source>
        <strain evidence="1">E1834</strain>
    </source>
</reference>
<sequence>MLFLPLTIAIIYFIILTKSQDPLSLSQAEEPRRGSNRLITAVRPKGTTSTWRSKQTTPRPSR</sequence>